<gene>
    <name evidence="3" type="primary">LOC113210902</name>
</gene>
<protein>
    <submittedName>
        <fullName evidence="3">Uncharacterized protein LOC113210902 isoform X2</fullName>
    </submittedName>
</protein>
<reference evidence="3" key="1">
    <citation type="submission" date="2025-08" db="UniProtKB">
        <authorList>
            <consortium name="RefSeq"/>
        </authorList>
    </citation>
    <scope>IDENTIFICATION</scope>
    <source>
        <tissue evidence="3">Whole organism</tissue>
    </source>
</reference>
<dbReference type="RefSeq" id="XP_026284878.1">
    <property type="nucleotide sequence ID" value="XM_026429093.2"/>
</dbReference>
<evidence type="ECO:0000313" key="2">
    <source>
        <dbReference type="Proteomes" id="UP000504606"/>
    </source>
</evidence>
<sequence length="156" mass="17126">MNAKIILVAVAAICCFQGIAAASVARPLPWAEQQQMFELDLDQFDLDNLDVDAVLDNLVMTLEKMSAQAFEVSNSNHKLGAPRNIFTCITALTSWGFDAKTAVSSVWNYFHADTICQGQPDPVICKKNIVSNLWNSGIDLLIDPIITYTDCTDLLA</sequence>
<evidence type="ECO:0000256" key="1">
    <source>
        <dbReference type="SAM" id="SignalP"/>
    </source>
</evidence>
<keyword evidence="2" id="KW-1185">Reference proteome</keyword>
<accession>A0A6J1SVF2</accession>
<dbReference type="Proteomes" id="UP000504606">
    <property type="component" value="Unplaced"/>
</dbReference>
<dbReference type="AlphaFoldDB" id="A0A6J1SVF2"/>
<feature type="signal peptide" evidence="1">
    <location>
        <begin position="1"/>
        <end position="21"/>
    </location>
</feature>
<feature type="chain" id="PRO_5026954943" evidence="1">
    <location>
        <begin position="22"/>
        <end position="156"/>
    </location>
</feature>
<dbReference type="GeneID" id="113210902"/>
<evidence type="ECO:0000313" key="3">
    <source>
        <dbReference type="RefSeq" id="XP_026284878.1"/>
    </source>
</evidence>
<organism evidence="2 3">
    <name type="scientific">Frankliniella occidentalis</name>
    <name type="common">Western flower thrips</name>
    <name type="synonym">Euthrips occidentalis</name>
    <dbReference type="NCBI Taxonomy" id="133901"/>
    <lineage>
        <taxon>Eukaryota</taxon>
        <taxon>Metazoa</taxon>
        <taxon>Ecdysozoa</taxon>
        <taxon>Arthropoda</taxon>
        <taxon>Hexapoda</taxon>
        <taxon>Insecta</taxon>
        <taxon>Pterygota</taxon>
        <taxon>Neoptera</taxon>
        <taxon>Paraneoptera</taxon>
        <taxon>Thysanoptera</taxon>
        <taxon>Terebrantia</taxon>
        <taxon>Thripoidea</taxon>
        <taxon>Thripidae</taxon>
        <taxon>Frankliniella</taxon>
    </lineage>
</organism>
<keyword evidence="1" id="KW-0732">Signal</keyword>
<proteinExistence type="predicted"/>
<name>A0A6J1SVF2_FRAOC</name>